<gene>
    <name evidence="2" type="ORF">F8M41_014114</name>
</gene>
<proteinExistence type="predicted"/>
<keyword evidence="3" id="KW-1185">Reference proteome</keyword>
<accession>A0A8H3ZYP0</accession>
<organism evidence="2 3">
    <name type="scientific">Gigaspora margarita</name>
    <dbReference type="NCBI Taxonomy" id="4874"/>
    <lineage>
        <taxon>Eukaryota</taxon>
        <taxon>Fungi</taxon>
        <taxon>Fungi incertae sedis</taxon>
        <taxon>Mucoromycota</taxon>
        <taxon>Glomeromycotina</taxon>
        <taxon>Glomeromycetes</taxon>
        <taxon>Diversisporales</taxon>
        <taxon>Gigasporaceae</taxon>
        <taxon>Gigaspora</taxon>
    </lineage>
</organism>
<evidence type="ECO:0000313" key="3">
    <source>
        <dbReference type="Proteomes" id="UP000439903"/>
    </source>
</evidence>
<evidence type="ECO:0000256" key="1">
    <source>
        <dbReference type="SAM" id="Coils"/>
    </source>
</evidence>
<dbReference type="AlphaFoldDB" id="A0A8H3ZYP0"/>
<dbReference type="Proteomes" id="UP000439903">
    <property type="component" value="Unassembled WGS sequence"/>
</dbReference>
<keyword evidence="1" id="KW-0175">Coiled coil</keyword>
<protein>
    <submittedName>
        <fullName evidence="2">Uncharacterized protein</fullName>
    </submittedName>
</protein>
<dbReference type="EMBL" id="WTPW01002872">
    <property type="protein sequence ID" value="KAF0361821.1"/>
    <property type="molecule type" value="Genomic_DNA"/>
</dbReference>
<comment type="caution">
    <text evidence="2">The sequence shown here is derived from an EMBL/GenBank/DDBJ whole genome shotgun (WGS) entry which is preliminary data.</text>
</comment>
<feature type="coiled-coil region" evidence="1">
    <location>
        <begin position="39"/>
        <end position="101"/>
    </location>
</feature>
<evidence type="ECO:0000313" key="2">
    <source>
        <dbReference type="EMBL" id="KAF0361821.1"/>
    </source>
</evidence>
<reference evidence="2 3" key="1">
    <citation type="journal article" date="2019" name="Environ. Microbiol.">
        <title>At the nexus of three kingdoms: the genome of the mycorrhizal fungus Gigaspora margarita provides insights into plant, endobacterial and fungal interactions.</title>
        <authorList>
            <person name="Venice F."/>
            <person name="Ghignone S."/>
            <person name="Salvioli di Fossalunga A."/>
            <person name="Amselem J."/>
            <person name="Novero M."/>
            <person name="Xianan X."/>
            <person name="Sedzielewska Toro K."/>
            <person name="Morin E."/>
            <person name="Lipzen A."/>
            <person name="Grigoriev I.V."/>
            <person name="Henrissat B."/>
            <person name="Martin F.M."/>
            <person name="Bonfante P."/>
        </authorList>
    </citation>
    <scope>NUCLEOTIDE SEQUENCE [LARGE SCALE GENOMIC DNA]</scope>
    <source>
        <strain evidence="2 3">BEG34</strain>
    </source>
</reference>
<name>A0A8H3ZYP0_GIGMA</name>
<sequence>MLNQFNDFFLNRNEIPLTIVPKKKKERKCLQVKPIPLLVTNNNLSIDALEAQIEKLNIEINKINEIIKTQILAKNKLKRRLEEAEDEYQSKKMLTQQKKKRRLHARSHQELFILTIFGIIMNYNFPNFIHLSC</sequence>